<comment type="caution">
    <text evidence="1">The sequence shown here is derived from an EMBL/GenBank/DDBJ whole genome shotgun (WGS) entry which is preliminary data.</text>
</comment>
<reference evidence="1" key="1">
    <citation type="submission" date="2022-07" db="EMBL/GenBank/DDBJ databases">
        <title>Phylogenomic reconstructions and comparative analyses of Kickxellomycotina fungi.</title>
        <authorList>
            <person name="Reynolds N.K."/>
            <person name="Stajich J.E."/>
            <person name="Barry K."/>
            <person name="Grigoriev I.V."/>
            <person name="Crous P."/>
            <person name="Smith M.E."/>
        </authorList>
    </citation>
    <scope>NUCLEOTIDE SEQUENCE</scope>
    <source>
        <strain evidence="1">Benny 63K</strain>
    </source>
</reference>
<evidence type="ECO:0000313" key="2">
    <source>
        <dbReference type="Proteomes" id="UP001150581"/>
    </source>
</evidence>
<protein>
    <submittedName>
        <fullName evidence="1">Glycosylphosphatidylinositol anchor biosynthesis</fullName>
    </submittedName>
</protein>
<dbReference type="Proteomes" id="UP001150581">
    <property type="component" value="Unassembled WGS sequence"/>
</dbReference>
<accession>A0ACC1I3D4</accession>
<keyword evidence="2" id="KW-1185">Reference proteome</keyword>
<sequence>MLPFVLHGAYLGYQRGIAEPGVVAVLASAAFSFVGHMEYRFLYPLLPIGFVYAAMSMQSLAGPLWPSSSSEGSAHRIGSGRSWSVRRIVAYLLLTNVPATLYLNLVHQRGVIDVLSYLRRQPANDLTGIGFLMPCHSTPFYSHLHRNIPMWFLACEPPLDKSQLETHYWEADDFEQRPADFLNRIFTDTTGRCDTPLGAECLDRVDEVDGHPRPGHWRLLPSHLVLYDNMAQRIRGTLKQLGYSEKKRFFNTHFEGDSRRKGDVVVYIRET</sequence>
<organism evidence="1 2">
    <name type="scientific">Kickxella alabastrina</name>
    <dbReference type="NCBI Taxonomy" id="61397"/>
    <lineage>
        <taxon>Eukaryota</taxon>
        <taxon>Fungi</taxon>
        <taxon>Fungi incertae sedis</taxon>
        <taxon>Zoopagomycota</taxon>
        <taxon>Kickxellomycotina</taxon>
        <taxon>Kickxellomycetes</taxon>
        <taxon>Kickxellales</taxon>
        <taxon>Kickxellaceae</taxon>
        <taxon>Kickxella</taxon>
    </lineage>
</organism>
<proteinExistence type="predicted"/>
<gene>
    <name evidence="1" type="primary">GPI10_2</name>
    <name evidence="1" type="ORF">LPJ66_012124</name>
</gene>
<evidence type="ECO:0000313" key="1">
    <source>
        <dbReference type="EMBL" id="KAJ1877352.1"/>
    </source>
</evidence>
<name>A0ACC1I3D4_9FUNG</name>
<dbReference type="EMBL" id="JANBPG010004196">
    <property type="protein sequence ID" value="KAJ1877352.1"/>
    <property type="molecule type" value="Genomic_DNA"/>
</dbReference>